<evidence type="ECO:0000256" key="1">
    <source>
        <dbReference type="ARBA" id="ARBA00022473"/>
    </source>
</evidence>
<name>B3RRM6_TRIAD</name>
<keyword evidence="5" id="KW-1185">Reference proteome</keyword>
<proteinExistence type="inferred from homology"/>
<dbReference type="RefSeq" id="XP_002110374.1">
    <property type="nucleotide sequence ID" value="XM_002110338.1"/>
</dbReference>
<dbReference type="KEGG" id="tad:TRIADDRAFT_54295"/>
<gene>
    <name evidence="4" type="ORF">TRIADDRAFT_54295</name>
</gene>
<dbReference type="PANTHER" id="PTHR24179:SF21">
    <property type="entry name" value="MYOSIN BINDING SUBUNIT, ISOFORM O"/>
    <property type="match status" value="1"/>
</dbReference>
<dbReference type="InParanoid" id="B3RRM6"/>
<protein>
    <submittedName>
        <fullName evidence="4">Uncharacterized protein</fullName>
    </submittedName>
</protein>
<dbReference type="CTD" id="6751589"/>
<keyword evidence="1" id="KW-0217">Developmental protein</keyword>
<accession>B3RRM6</accession>
<dbReference type="EMBL" id="DS985243">
    <property type="protein sequence ID" value="EDV26378.1"/>
    <property type="molecule type" value="Genomic_DNA"/>
</dbReference>
<dbReference type="OrthoDB" id="19014at2759"/>
<dbReference type="Gene3D" id="1.25.40.20">
    <property type="entry name" value="Ankyrin repeat-containing domain"/>
    <property type="match status" value="1"/>
</dbReference>
<keyword evidence="2" id="KW-0677">Repeat</keyword>
<reference evidence="4 5" key="1">
    <citation type="journal article" date="2008" name="Nature">
        <title>The Trichoplax genome and the nature of placozoans.</title>
        <authorList>
            <person name="Srivastava M."/>
            <person name="Begovic E."/>
            <person name="Chapman J."/>
            <person name="Putnam N.H."/>
            <person name="Hellsten U."/>
            <person name="Kawashima T."/>
            <person name="Kuo A."/>
            <person name="Mitros T."/>
            <person name="Salamov A."/>
            <person name="Carpenter M.L."/>
            <person name="Signorovitch A.Y."/>
            <person name="Moreno M.A."/>
            <person name="Kamm K."/>
            <person name="Grimwood J."/>
            <person name="Schmutz J."/>
            <person name="Shapiro H."/>
            <person name="Grigoriev I.V."/>
            <person name="Buss L.W."/>
            <person name="Schierwater B."/>
            <person name="Dellaporta S.L."/>
            <person name="Rokhsar D.S."/>
        </authorList>
    </citation>
    <scope>NUCLEOTIDE SEQUENCE [LARGE SCALE GENOMIC DNA]</scope>
    <source>
        <strain evidence="4 5">Grell-BS-1999</strain>
    </source>
</reference>
<dbReference type="InterPro" id="IPR002110">
    <property type="entry name" value="Ankyrin_rpt"/>
</dbReference>
<dbReference type="InterPro" id="IPR051226">
    <property type="entry name" value="PP1_Regulatory_Subunit"/>
</dbReference>
<dbReference type="PANTHER" id="PTHR24179">
    <property type="entry name" value="PROTEIN PHOSPHATASE 1 REGULATORY SUBUNIT 12"/>
    <property type="match status" value="1"/>
</dbReference>
<comment type="similarity">
    <text evidence="3">Belongs to the NRARP family.</text>
</comment>
<dbReference type="GeneID" id="6751589"/>
<dbReference type="eggNOG" id="KOG0505">
    <property type="taxonomic scope" value="Eukaryota"/>
</dbReference>
<evidence type="ECO:0000256" key="2">
    <source>
        <dbReference type="ARBA" id="ARBA00022737"/>
    </source>
</evidence>
<dbReference type="Proteomes" id="UP000009022">
    <property type="component" value="Unassembled WGS sequence"/>
</dbReference>
<sequence length="125" mass="14183">MALRGSNDKRSILLRRMEQLKEWENSDTNKESNTIKSSRRSKIKFGLGTMFFAAVSAFDETEVKRLLKQGVDIDYCNNDGLTALHQAKPPMRVDGDGTFGNDINHSTRLHLSVLDRLHEQDSTLC</sequence>
<dbReference type="InterPro" id="IPR036770">
    <property type="entry name" value="Ankyrin_rpt-contain_sf"/>
</dbReference>
<dbReference type="PhylomeDB" id="B3RRM6"/>
<evidence type="ECO:0000313" key="5">
    <source>
        <dbReference type="Proteomes" id="UP000009022"/>
    </source>
</evidence>
<dbReference type="STRING" id="10228.B3RRM6"/>
<dbReference type="HOGENOM" id="CLU_1995533_0_0_1"/>
<dbReference type="AlphaFoldDB" id="B3RRM6"/>
<dbReference type="SUPFAM" id="SSF48403">
    <property type="entry name" value="Ankyrin repeat"/>
    <property type="match status" value="1"/>
</dbReference>
<organism evidence="4 5">
    <name type="scientific">Trichoplax adhaerens</name>
    <name type="common">Trichoplax reptans</name>
    <dbReference type="NCBI Taxonomy" id="10228"/>
    <lineage>
        <taxon>Eukaryota</taxon>
        <taxon>Metazoa</taxon>
        <taxon>Placozoa</taxon>
        <taxon>Uniplacotomia</taxon>
        <taxon>Trichoplacea</taxon>
        <taxon>Trichoplacidae</taxon>
        <taxon>Trichoplax</taxon>
    </lineage>
</organism>
<evidence type="ECO:0000313" key="4">
    <source>
        <dbReference type="EMBL" id="EDV26378.1"/>
    </source>
</evidence>
<dbReference type="Pfam" id="PF13637">
    <property type="entry name" value="Ank_4"/>
    <property type="match status" value="1"/>
</dbReference>
<evidence type="ECO:0000256" key="3">
    <source>
        <dbReference type="ARBA" id="ARBA00038386"/>
    </source>
</evidence>